<protein>
    <recommendedName>
        <fullName evidence="2">Acetylxylan esterase</fullName>
    </recommendedName>
</protein>
<gene>
    <name evidence="1" type="ORF">METZ01_LOCUS307422</name>
</gene>
<evidence type="ECO:0000313" key="1">
    <source>
        <dbReference type="EMBL" id="SVC54568.1"/>
    </source>
</evidence>
<feature type="non-terminal residue" evidence="1">
    <location>
        <position position="1"/>
    </location>
</feature>
<dbReference type="AlphaFoldDB" id="A0A382N1U9"/>
<name>A0A382N1U9_9ZZZZ</name>
<reference evidence="1" key="1">
    <citation type="submission" date="2018-05" db="EMBL/GenBank/DDBJ databases">
        <authorList>
            <person name="Lanie J.A."/>
            <person name="Ng W.-L."/>
            <person name="Kazmierczak K.M."/>
            <person name="Andrzejewski T.M."/>
            <person name="Davidsen T.M."/>
            <person name="Wayne K.J."/>
            <person name="Tettelin H."/>
            <person name="Glass J.I."/>
            <person name="Rusch D."/>
            <person name="Podicherti R."/>
            <person name="Tsui H.-C.T."/>
            <person name="Winkler M.E."/>
        </authorList>
    </citation>
    <scope>NUCLEOTIDE SEQUENCE</scope>
</reference>
<evidence type="ECO:0008006" key="2">
    <source>
        <dbReference type="Google" id="ProtNLM"/>
    </source>
</evidence>
<dbReference type="EMBL" id="UINC01097122">
    <property type="protein sequence ID" value="SVC54568.1"/>
    <property type="molecule type" value="Genomic_DNA"/>
</dbReference>
<sequence>VYQLFGHKFGATKQPPVDKPVHGRIGYHVRTGKHDVTDYDWKQYLDFADKHLK</sequence>
<organism evidence="1">
    <name type="scientific">marine metagenome</name>
    <dbReference type="NCBI Taxonomy" id="408172"/>
    <lineage>
        <taxon>unclassified sequences</taxon>
        <taxon>metagenomes</taxon>
        <taxon>ecological metagenomes</taxon>
    </lineage>
</organism>
<accession>A0A382N1U9</accession>
<proteinExistence type="predicted"/>